<dbReference type="InterPro" id="IPR032710">
    <property type="entry name" value="NTF2-like_dom_sf"/>
</dbReference>
<dbReference type="Gene3D" id="3.10.450.50">
    <property type="match status" value="1"/>
</dbReference>
<dbReference type="GO" id="GO:0005829">
    <property type="term" value="C:cytosol"/>
    <property type="evidence" value="ECO:0007669"/>
    <property type="project" value="TreeGrafter"/>
</dbReference>
<dbReference type="Gene3D" id="3.30.70.330">
    <property type="match status" value="1"/>
</dbReference>
<dbReference type="PANTHER" id="PTHR10693">
    <property type="entry name" value="RAS GTPASE-ACTIVATING PROTEIN-BINDING PROTEIN"/>
    <property type="match status" value="1"/>
</dbReference>
<feature type="region of interest" description="Disordered" evidence="3">
    <location>
        <begin position="288"/>
        <end position="307"/>
    </location>
</feature>
<dbReference type="AlphaFoldDB" id="A0AA87ZZJ4"/>
<feature type="compositionally biased region" description="Low complexity" evidence="3">
    <location>
        <begin position="437"/>
        <end position="447"/>
    </location>
</feature>
<dbReference type="FunFam" id="3.10.450.50:FF:000003">
    <property type="entry name" value="Nuclear transport factor 2 family protein"/>
    <property type="match status" value="1"/>
</dbReference>
<evidence type="ECO:0000313" key="7">
    <source>
        <dbReference type="Proteomes" id="UP001187192"/>
    </source>
</evidence>
<dbReference type="SUPFAM" id="SSF54928">
    <property type="entry name" value="RNA-binding domain, RBD"/>
    <property type="match status" value="1"/>
</dbReference>
<keyword evidence="7" id="KW-1185">Reference proteome</keyword>
<dbReference type="EMBL" id="BTGU01000013">
    <property type="protein sequence ID" value="GMN42015.1"/>
    <property type="molecule type" value="Genomic_DNA"/>
</dbReference>
<dbReference type="GO" id="GO:1990904">
    <property type="term" value="C:ribonucleoprotein complex"/>
    <property type="evidence" value="ECO:0007669"/>
    <property type="project" value="TreeGrafter"/>
</dbReference>
<feature type="region of interest" description="Disordered" evidence="3">
    <location>
        <begin position="394"/>
        <end position="469"/>
    </location>
</feature>
<dbReference type="InterPro" id="IPR039539">
    <property type="entry name" value="Ras_GTPase_bind_prot"/>
</dbReference>
<dbReference type="Pfam" id="PF00076">
    <property type="entry name" value="RRM_1"/>
    <property type="match status" value="1"/>
</dbReference>
<dbReference type="InterPro" id="IPR002075">
    <property type="entry name" value="NTF2_dom"/>
</dbReference>
<dbReference type="CDD" id="cd00780">
    <property type="entry name" value="NTF2"/>
    <property type="match status" value="1"/>
</dbReference>
<feature type="domain" description="NTF2" evidence="5">
    <location>
        <begin position="16"/>
        <end position="135"/>
    </location>
</feature>
<dbReference type="PROSITE" id="PS50102">
    <property type="entry name" value="RRM"/>
    <property type="match status" value="1"/>
</dbReference>
<proteinExistence type="predicted"/>
<dbReference type="Pfam" id="PF02136">
    <property type="entry name" value="NTF2"/>
    <property type="match status" value="1"/>
</dbReference>
<feature type="compositionally biased region" description="Basic and acidic residues" evidence="3">
    <location>
        <begin position="424"/>
        <end position="436"/>
    </location>
</feature>
<feature type="domain" description="RRM" evidence="4">
    <location>
        <begin position="316"/>
        <end position="391"/>
    </location>
</feature>
<evidence type="ECO:0000256" key="2">
    <source>
        <dbReference type="PROSITE-ProRule" id="PRU00176"/>
    </source>
</evidence>
<dbReference type="CDD" id="cd00590">
    <property type="entry name" value="RRM_SF"/>
    <property type="match status" value="1"/>
</dbReference>
<evidence type="ECO:0000256" key="1">
    <source>
        <dbReference type="ARBA" id="ARBA00022884"/>
    </source>
</evidence>
<protein>
    <submittedName>
        <fullName evidence="6">Uncharacterized protein</fullName>
    </submittedName>
</protein>
<dbReference type="SUPFAM" id="SSF54427">
    <property type="entry name" value="NTF2-like"/>
    <property type="match status" value="1"/>
</dbReference>
<evidence type="ECO:0000259" key="5">
    <source>
        <dbReference type="PROSITE" id="PS50177"/>
    </source>
</evidence>
<dbReference type="SMART" id="SM00360">
    <property type="entry name" value="RRM"/>
    <property type="match status" value="1"/>
</dbReference>
<evidence type="ECO:0000259" key="4">
    <source>
        <dbReference type="PROSITE" id="PS50102"/>
    </source>
</evidence>
<comment type="caution">
    <text evidence="6">The sequence shown here is derived from an EMBL/GenBank/DDBJ whole genome shotgun (WGS) entry which is preliminary data.</text>
</comment>
<dbReference type="InterPro" id="IPR012677">
    <property type="entry name" value="Nucleotide-bd_a/b_plait_sf"/>
</dbReference>
<accession>A0AA87ZZJ4</accession>
<dbReference type="InterPro" id="IPR000504">
    <property type="entry name" value="RRM_dom"/>
</dbReference>
<evidence type="ECO:0000313" key="6">
    <source>
        <dbReference type="EMBL" id="GMN42015.1"/>
    </source>
</evidence>
<keyword evidence="1 2" id="KW-0694">RNA-binding</keyword>
<organism evidence="6 7">
    <name type="scientific">Ficus carica</name>
    <name type="common">Common fig</name>
    <dbReference type="NCBI Taxonomy" id="3494"/>
    <lineage>
        <taxon>Eukaryota</taxon>
        <taxon>Viridiplantae</taxon>
        <taxon>Streptophyta</taxon>
        <taxon>Embryophyta</taxon>
        <taxon>Tracheophyta</taxon>
        <taxon>Spermatophyta</taxon>
        <taxon>Magnoliopsida</taxon>
        <taxon>eudicotyledons</taxon>
        <taxon>Gunneridae</taxon>
        <taxon>Pentapetalae</taxon>
        <taxon>rosids</taxon>
        <taxon>fabids</taxon>
        <taxon>Rosales</taxon>
        <taxon>Moraceae</taxon>
        <taxon>Ficeae</taxon>
        <taxon>Ficus</taxon>
    </lineage>
</organism>
<gene>
    <name evidence="6" type="ORF">TIFTF001_011238</name>
</gene>
<dbReference type="InterPro" id="IPR035979">
    <property type="entry name" value="RBD_domain_sf"/>
</dbReference>
<evidence type="ECO:0000256" key="3">
    <source>
        <dbReference type="SAM" id="MobiDB-lite"/>
    </source>
</evidence>
<dbReference type="InterPro" id="IPR018222">
    <property type="entry name" value="Nuclear_transport_factor_2_euk"/>
</dbReference>
<dbReference type="PROSITE" id="PS50177">
    <property type="entry name" value="NTF2_DOMAIN"/>
    <property type="match status" value="1"/>
</dbReference>
<reference evidence="6" key="1">
    <citation type="submission" date="2023-07" db="EMBL/GenBank/DDBJ databases">
        <title>draft genome sequence of fig (Ficus carica).</title>
        <authorList>
            <person name="Takahashi T."/>
            <person name="Nishimura K."/>
        </authorList>
    </citation>
    <scope>NUCLEOTIDE SEQUENCE</scope>
</reference>
<dbReference type="Proteomes" id="UP001187192">
    <property type="component" value="Unassembled WGS sequence"/>
</dbReference>
<name>A0AA87ZZJ4_FICCA</name>
<dbReference type="PANTHER" id="PTHR10693:SF45">
    <property type="entry name" value="NUCLEAR TRANSPORT FACTOR 2 (NTF2) FAMILY PROTEIN WITH RNA BINDING (RRM-RBD-RNP MOTIFS) DOMAIN-CONTAINING PROTEIN"/>
    <property type="match status" value="1"/>
</dbReference>
<sequence>MATQAEDHVLPSAQMVGNAFIEQYYLALHKSPDVVHKFYTESSVLSRPGPDGMMTSVTTMQGINETILSLDYQNYHTQILTADAQFSYKDGVIVLVTGCLTGNNNERRKFTQSFFLAPQDKVAKSYFVLNDVFRYIDDVAEKNVDKSSQAPLTPPLESTVAADQPVLSESTSLEVEVEVEVEVEEVEVDTGNDESQVIPPVEHEEEIVSENGTIAIENGHAEENTVVENPVDSSQNTAHFVIERAASNVQEDAPKKSFASVVNALKQNSAPFHVRAPQPKPAKLVEQPRAPVVPEPSAPTVNGAPEKNNDPAVKAYAIFVANLPMTATVEELDKLFKQFGPIKNDGIQVRSNKGTCFGFVEFESASSMQSALEASPIVFGNRKLSIEERRANNDRAKFSSGRSGFRNDNFRGSRGNYSGNRSYGRNDFDKRGEFSGRARGSGNAGRNVEAHRRPLPNGAQKVAQQEAVV</sequence>
<dbReference type="GO" id="GO:0003729">
    <property type="term" value="F:mRNA binding"/>
    <property type="evidence" value="ECO:0007669"/>
    <property type="project" value="TreeGrafter"/>
</dbReference>